<evidence type="ECO:0000313" key="3">
    <source>
        <dbReference type="EMBL" id="CDW81698.1"/>
    </source>
</evidence>
<feature type="transmembrane region" description="Helical" evidence="2">
    <location>
        <begin position="162"/>
        <end position="186"/>
    </location>
</feature>
<gene>
    <name evidence="3" type="primary">Contig1381.g1515</name>
    <name evidence="3" type="ORF">STYLEM_10722</name>
</gene>
<dbReference type="AlphaFoldDB" id="A0A078ALG2"/>
<protein>
    <submittedName>
        <fullName evidence="3">Uncharacterized protein</fullName>
    </submittedName>
</protein>
<keyword evidence="1" id="KW-0175">Coiled coil</keyword>
<reference evidence="3 4" key="1">
    <citation type="submission" date="2014-06" db="EMBL/GenBank/DDBJ databases">
        <authorList>
            <person name="Swart Estienne"/>
        </authorList>
    </citation>
    <scope>NUCLEOTIDE SEQUENCE [LARGE SCALE GENOMIC DNA]</scope>
    <source>
        <strain evidence="3 4">130c</strain>
    </source>
</reference>
<keyword evidence="2" id="KW-0812">Transmembrane</keyword>
<feature type="transmembrane region" description="Helical" evidence="2">
    <location>
        <begin position="192"/>
        <end position="214"/>
    </location>
</feature>
<feature type="coiled-coil region" evidence="1">
    <location>
        <begin position="69"/>
        <end position="96"/>
    </location>
</feature>
<dbReference type="InParanoid" id="A0A078ALG2"/>
<organism evidence="3 4">
    <name type="scientific">Stylonychia lemnae</name>
    <name type="common">Ciliate</name>
    <dbReference type="NCBI Taxonomy" id="5949"/>
    <lineage>
        <taxon>Eukaryota</taxon>
        <taxon>Sar</taxon>
        <taxon>Alveolata</taxon>
        <taxon>Ciliophora</taxon>
        <taxon>Intramacronucleata</taxon>
        <taxon>Spirotrichea</taxon>
        <taxon>Stichotrichia</taxon>
        <taxon>Sporadotrichida</taxon>
        <taxon>Oxytrichidae</taxon>
        <taxon>Stylonychinae</taxon>
        <taxon>Stylonychia</taxon>
    </lineage>
</organism>
<evidence type="ECO:0000256" key="1">
    <source>
        <dbReference type="SAM" id="Coils"/>
    </source>
</evidence>
<name>A0A078ALG2_STYLE</name>
<dbReference type="EMBL" id="CCKQ01010193">
    <property type="protein sequence ID" value="CDW81698.1"/>
    <property type="molecule type" value="Genomic_DNA"/>
</dbReference>
<keyword evidence="2" id="KW-1133">Transmembrane helix</keyword>
<feature type="transmembrane region" description="Helical" evidence="2">
    <location>
        <begin position="226"/>
        <end position="244"/>
    </location>
</feature>
<sequence>MTQSKVPRILAFVVLAVLSNVEINVFGEIGDNSMREYLSREEAQSICVIMFFAFGIYNIASIVVKRISKKITKKKLKSKQSKNEDIEQEVEDNKEQMFLNTSVRTTDYKEKMYQLGLNDKSEQLYNLAEPLLTPTKQEMIKIQMRVYRKRKQPKTSSQMLKYIFKLITHHLCLSQMMLTIIVLSSIYGSGPIVKGAFGGYMLIILMGVMAGRFLIDSMSQSRVKAISGLLFLSIGLFEFCVNFLDY</sequence>
<accession>A0A078ALG2</accession>
<keyword evidence="4" id="KW-1185">Reference proteome</keyword>
<evidence type="ECO:0000313" key="4">
    <source>
        <dbReference type="Proteomes" id="UP000039865"/>
    </source>
</evidence>
<feature type="transmembrane region" description="Helical" evidence="2">
    <location>
        <begin position="43"/>
        <end position="64"/>
    </location>
</feature>
<evidence type="ECO:0000256" key="2">
    <source>
        <dbReference type="SAM" id="Phobius"/>
    </source>
</evidence>
<keyword evidence="2" id="KW-0472">Membrane</keyword>
<proteinExistence type="predicted"/>
<dbReference type="Proteomes" id="UP000039865">
    <property type="component" value="Unassembled WGS sequence"/>
</dbReference>